<evidence type="ECO:0000256" key="3">
    <source>
        <dbReference type="ARBA" id="ARBA00022989"/>
    </source>
</evidence>
<name>A0A2H3KA95_9FLAO</name>
<evidence type="ECO:0000259" key="6">
    <source>
        <dbReference type="Pfam" id="PF04932"/>
    </source>
</evidence>
<keyword evidence="2 5" id="KW-0812">Transmembrane</keyword>
<evidence type="ECO:0000256" key="4">
    <source>
        <dbReference type="ARBA" id="ARBA00023136"/>
    </source>
</evidence>
<evidence type="ECO:0000313" key="8">
    <source>
        <dbReference type="Proteomes" id="UP000220828"/>
    </source>
</evidence>
<feature type="transmembrane region" description="Helical" evidence="5">
    <location>
        <begin position="200"/>
        <end position="233"/>
    </location>
</feature>
<feature type="transmembrane region" description="Helical" evidence="5">
    <location>
        <begin position="364"/>
        <end position="383"/>
    </location>
</feature>
<keyword evidence="3 5" id="KW-1133">Transmembrane helix</keyword>
<dbReference type="OrthoDB" id="1093278at2"/>
<feature type="transmembrane region" description="Helical" evidence="5">
    <location>
        <begin position="128"/>
        <end position="147"/>
    </location>
</feature>
<dbReference type="Pfam" id="PF04932">
    <property type="entry name" value="Wzy_C"/>
    <property type="match status" value="1"/>
</dbReference>
<evidence type="ECO:0000256" key="2">
    <source>
        <dbReference type="ARBA" id="ARBA00022692"/>
    </source>
</evidence>
<feature type="transmembrane region" description="Helical" evidence="5">
    <location>
        <begin position="99"/>
        <end position="116"/>
    </location>
</feature>
<reference evidence="7 8" key="1">
    <citation type="submission" date="2017-09" db="EMBL/GenBank/DDBJ databases">
        <title>Whole genomes of Flavobacteriaceae.</title>
        <authorList>
            <person name="Stine C."/>
            <person name="Li C."/>
            <person name="Tadesse D."/>
        </authorList>
    </citation>
    <scope>NUCLEOTIDE SEQUENCE [LARGE SCALE GENOMIC DNA]</scope>
    <source>
        <strain evidence="7 8">ATCC 35036</strain>
    </source>
</reference>
<organism evidence="7 8">
    <name type="scientific">Flavobacterium branchiophilum</name>
    <dbReference type="NCBI Taxonomy" id="55197"/>
    <lineage>
        <taxon>Bacteria</taxon>
        <taxon>Pseudomonadati</taxon>
        <taxon>Bacteroidota</taxon>
        <taxon>Flavobacteriia</taxon>
        <taxon>Flavobacteriales</taxon>
        <taxon>Flavobacteriaceae</taxon>
        <taxon>Flavobacterium</taxon>
    </lineage>
</organism>
<comment type="subcellular location">
    <subcellularLocation>
        <location evidence="1">Membrane</location>
        <topology evidence="1">Multi-pass membrane protein</topology>
    </subcellularLocation>
</comment>
<proteinExistence type="predicted"/>
<dbReference type="Proteomes" id="UP000220828">
    <property type="component" value="Unassembled WGS sequence"/>
</dbReference>
<evidence type="ECO:0000256" key="1">
    <source>
        <dbReference type="ARBA" id="ARBA00004141"/>
    </source>
</evidence>
<dbReference type="InterPro" id="IPR007016">
    <property type="entry name" value="O-antigen_ligase-rel_domated"/>
</dbReference>
<feature type="transmembrane region" description="Helical" evidence="5">
    <location>
        <begin position="395"/>
        <end position="412"/>
    </location>
</feature>
<dbReference type="GO" id="GO:0016020">
    <property type="term" value="C:membrane"/>
    <property type="evidence" value="ECO:0007669"/>
    <property type="project" value="UniProtKB-SubCell"/>
</dbReference>
<accession>A0A2H3KA95</accession>
<protein>
    <recommendedName>
        <fullName evidence="6">O-antigen ligase-related domain-containing protein</fullName>
    </recommendedName>
</protein>
<dbReference type="AlphaFoldDB" id="A0A2H3KA95"/>
<evidence type="ECO:0000313" key="7">
    <source>
        <dbReference type="EMBL" id="PDS23414.1"/>
    </source>
</evidence>
<feature type="domain" description="O-antigen ligase-related" evidence="6">
    <location>
        <begin position="201"/>
        <end position="376"/>
    </location>
</feature>
<feature type="transmembrane region" description="Helical" evidence="5">
    <location>
        <begin position="239"/>
        <end position="257"/>
    </location>
</feature>
<comment type="caution">
    <text evidence="7">The sequence shown here is derived from an EMBL/GenBank/DDBJ whole genome shotgun (WGS) entry which is preliminary data.</text>
</comment>
<gene>
    <name evidence="7" type="ORF">B0A77_10955</name>
</gene>
<keyword evidence="4 5" id="KW-0472">Membrane</keyword>
<feature type="transmembrane region" description="Helical" evidence="5">
    <location>
        <begin position="28"/>
        <end position="57"/>
    </location>
</feature>
<feature type="transmembrane region" description="Helical" evidence="5">
    <location>
        <begin position="167"/>
        <end position="188"/>
    </location>
</feature>
<evidence type="ECO:0000256" key="5">
    <source>
        <dbReference type="SAM" id="Phobius"/>
    </source>
</evidence>
<sequence>MNTIYNFLNNAWKEILIQNKENFTFIPFLLLLILFPTSIAVNNICLIIFILSSFYYIKCRKATFNYVIALPVLLFCWMMLSYFWSIAPNETLKALPKEMSLLIIPIVFSFIPNYSSKQKELLIKYYSYTMIIYAIYFLSRACIRFYIHKEVAVFFYHGPQNDIDTGLVPRLLNAIHVSVYMTVAFIYFYTKPNKRIIHKILSFFLFFFIILLSSKNIIVILLVMIICYSIFYSKSANKARLINLLIITLLLGTIFSFKEIKERFLIEFTSNVEKESNEVQSVNKISIYEAWNNDKFTDNDFFPGGAFRVYQIRIFLELMNENPVFWNGFGLNASQKKLIEKEKEHKLYSGYGSFNFHNQYVQNFSELGFIGFILLVVMMIVNLRKGFTTVNFSHISFSILMISVFLTESFLWRQRGVNFFILFYCFFNFISKQKPEAERLSSTML</sequence>
<feature type="transmembrane region" description="Helical" evidence="5">
    <location>
        <begin position="64"/>
        <end position="87"/>
    </location>
</feature>
<dbReference type="EMBL" id="PCMW01000061">
    <property type="protein sequence ID" value="PDS23414.1"/>
    <property type="molecule type" value="Genomic_DNA"/>
</dbReference>